<protein>
    <submittedName>
        <fullName evidence="3">ATP-dependent DNA helicase PIF1</fullName>
    </submittedName>
</protein>
<name>A0A2K3MNZ2_TRIPR</name>
<dbReference type="ExpressionAtlas" id="A0A2K3MNZ2">
    <property type="expression patterns" value="baseline"/>
</dbReference>
<evidence type="ECO:0000259" key="2">
    <source>
        <dbReference type="Pfam" id="PF14214"/>
    </source>
</evidence>
<evidence type="ECO:0000313" key="4">
    <source>
        <dbReference type="Proteomes" id="UP000236291"/>
    </source>
</evidence>
<keyword evidence="3" id="KW-0347">Helicase</keyword>
<organism evidence="3 4">
    <name type="scientific">Trifolium pratense</name>
    <name type="common">Red clover</name>
    <dbReference type="NCBI Taxonomy" id="57577"/>
    <lineage>
        <taxon>Eukaryota</taxon>
        <taxon>Viridiplantae</taxon>
        <taxon>Streptophyta</taxon>
        <taxon>Embryophyta</taxon>
        <taxon>Tracheophyta</taxon>
        <taxon>Spermatophyta</taxon>
        <taxon>Magnoliopsida</taxon>
        <taxon>eudicotyledons</taxon>
        <taxon>Gunneridae</taxon>
        <taxon>Pentapetalae</taxon>
        <taxon>rosids</taxon>
        <taxon>fabids</taxon>
        <taxon>Fabales</taxon>
        <taxon>Fabaceae</taxon>
        <taxon>Papilionoideae</taxon>
        <taxon>50 kb inversion clade</taxon>
        <taxon>NPAAA clade</taxon>
        <taxon>Hologalegina</taxon>
        <taxon>IRL clade</taxon>
        <taxon>Trifolieae</taxon>
        <taxon>Trifolium</taxon>
    </lineage>
</organism>
<keyword evidence="3" id="KW-0378">Hydrolase</keyword>
<comment type="caution">
    <text evidence="3">The sequence shown here is derived from an EMBL/GenBank/DDBJ whole genome shotgun (WGS) entry which is preliminary data.</text>
</comment>
<dbReference type="PANTHER" id="PTHR45786:SF74">
    <property type="entry name" value="ATP-DEPENDENT DNA HELICASE"/>
    <property type="match status" value="1"/>
</dbReference>
<keyword evidence="3" id="KW-0067">ATP-binding</keyword>
<dbReference type="EMBL" id="ASHM01010650">
    <property type="protein sequence ID" value="PNX92502.1"/>
    <property type="molecule type" value="Genomic_DNA"/>
</dbReference>
<dbReference type="InterPro" id="IPR025476">
    <property type="entry name" value="Helitron_helicase-like"/>
</dbReference>
<feature type="domain" description="Helitron helicase-like" evidence="2">
    <location>
        <begin position="493"/>
        <end position="653"/>
    </location>
</feature>
<feature type="region of interest" description="Disordered" evidence="1">
    <location>
        <begin position="168"/>
        <end position="202"/>
    </location>
</feature>
<accession>A0A2K3MNZ2</accession>
<gene>
    <name evidence="3" type="ORF">L195_g015640</name>
</gene>
<keyword evidence="3" id="KW-0547">Nucleotide-binding</keyword>
<dbReference type="STRING" id="57577.A0A2K3MNZ2"/>
<reference evidence="3 4" key="1">
    <citation type="journal article" date="2014" name="Am. J. Bot.">
        <title>Genome assembly and annotation for red clover (Trifolium pratense; Fabaceae).</title>
        <authorList>
            <person name="Istvanek J."/>
            <person name="Jaros M."/>
            <person name="Krenek A."/>
            <person name="Repkova J."/>
        </authorList>
    </citation>
    <scope>NUCLEOTIDE SEQUENCE [LARGE SCALE GENOMIC DNA]</scope>
    <source>
        <strain evidence="4">cv. Tatra</strain>
        <tissue evidence="3">Young leaves</tissue>
    </source>
</reference>
<evidence type="ECO:0000256" key="1">
    <source>
        <dbReference type="SAM" id="MobiDB-lite"/>
    </source>
</evidence>
<dbReference type="AlphaFoldDB" id="A0A2K3MNZ2"/>
<proteinExistence type="predicted"/>
<sequence length="673" mass="76747">MFDGVRSITQDSCLSYSNLENVQPMVNNENNNITSSTTVTKRTLERIPLSYSNIGNVRAMDVSQNNHAMFDGMRSMTQDSCLSYSNLENVQPMVNNENYNITSSTTITKRKADRIPLSPLNPASILTPNIFQDLNLTIQSKRARTPNPKYFSPTSCFINTLNSDTEISSNSRQWSEYQKGTNSSRVGKENNSASSGVINPTSKSRGQLFSKKKLKNKYIGVGRLDFEDDIQDSPDAARKLDDIKSKLYATSETEPIINFGLPEFTCPKCAAELWYEERSRNYKENLRAYNSMFAFTSMGGQIEDKYNNGGGPPQFILGGQNYHRIGSLLPEAGTTPKFAQLSDNKNKSKQEPIDLSLIKDLQDMIHSYNPLAKAYRKVKDALESSSFKDSQLSLRLYRHREKDSRMHNIPTADEVAGLIIGDFDDSNIGRDIIVNEREFGLTRIHETHVLFLPMQYPLLFPRGENGWEPDIKRFDAGELTNKKKRERVTIREFIAFRLQERNMEFGNILSSKRLFQQFVVDCYTMLEAQRLSFIRENQSKIRQDVLSGIQEAVERGDLDASLVGKRIIVPDSFTGGPRYMFNNCQDAMGICKKFGYPDLFITVTCNANWPEIRDFIQPKGLQPSDRPDIVCRVFKMKLDQMMFDFKKDEIFGKGCILLNSKKEDFHTHICYCG</sequence>
<dbReference type="GO" id="GO:0004386">
    <property type="term" value="F:helicase activity"/>
    <property type="evidence" value="ECO:0007669"/>
    <property type="project" value="UniProtKB-KW"/>
</dbReference>
<dbReference type="Proteomes" id="UP000236291">
    <property type="component" value="Unassembled WGS sequence"/>
</dbReference>
<dbReference type="PANTHER" id="PTHR45786">
    <property type="entry name" value="DNA BINDING PROTEIN-LIKE"/>
    <property type="match status" value="1"/>
</dbReference>
<reference evidence="3 4" key="2">
    <citation type="journal article" date="2017" name="Front. Plant Sci.">
        <title>Gene Classification and Mining of Molecular Markers Useful in Red Clover (Trifolium pratense) Breeding.</title>
        <authorList>
            <person name="Istvanek J."/>
            <person name="Dluhosova J."/>
            <person name="Dluhos P."/>
            <person name="Patkova L."/>
            <person name="Nedelnik J."/>
            <person name="Repkova J."/>
        </authorList>
    </citation>
    <scope>NUCLEOTIDE SEQUENCE [LARGE SCALE GENOMIC DNA]</scope>
    <source>
        <strain evidence="4">cv. Tatra</strain>
        <tissue evidence="3">Young leaves</tissue>
    </source>
</reference>
<evidence type="ECO:0000313" key="3">
    <source>
        <dbReference type="EMBL" id="PNX92502.1"/>
    </source>
</evidence>
<dbReference type="Pfam" id="PF14214">
    <property type="entry name" value="Helitron_like_N"/>
    <property type="match status" value="1"/>
</dbReference>